<dbReference type="Gene3D" id="1.10.238.10">
    <property type="entry name" value="EF-hand"/>
    <property type="match status" value="1"/>
</dbReference>
<dbReference type="GO" id="GO:0030479">
    <property type="term" value="C:actin cortical patch"/>
    <property type="evidence" value="ECO:0007669"/>
    <property type="project" value="UniProtKB-SubCell"/>
</dbReference>
<keyword evidence="6" id="KW-0254">Endocytosis</keyword>
<evidence type="ECO:0000256" key="8">
    <source>
        <dbReference type="ARBA" id="ARBA00023054"/>
    </source>
</evidence>
<evidence type="ECO:0000256" key="2">
    <source>
        <dbReference type="ARBA" id="ARBA00004134"/>
    </source>
</evidence>
<organism evidence="14 15">
    <name type="scientific">Rhizopus stolonifer</name>
    <name type="common">Rhizopus nigricans</name>
    <dbReference type="NCBI Taxonomy" id="4846"/>
    <lineage>
        <taxon>Eukaryota</taxon>
        <taxon>Fungi</taxon>
        <taxon>Fungi incertae sedis</taxon>
        <taxon>Mucoromycota</taxon>
        <taxon>Mucoromycotina</taxon>
        <taxon>Mucoromycetes</taxon>
        <taxon>Mucorales</taxon>
        <taxon>Mucorineae</taxon>
        <taxon>Rhizopodaceae</taxon>
        <taxon>Rhizopus</taxon>
    </lineage>
</organism>
<evidence type="ECO:0000256" key="6">
    <source>
        <dbReference type="ARBA" id="ARBA00022583"/>
    </source>
</evidence>
<dbReference type="GO" id="GO:0016197">
    <property type="term" value="P:endosomal transport"/>
    <property type="evidence" value="ECO:0007669"/>
    <property type="project" value="TreeGrafter"/>
</dbReference>
<keyword evidence="15" id="KW-1185">Reference proteome</keyword>
<dbReference type="InterPro" id="IPR011992">
    <property type="entry name" value="EF-hand-dom_pair"/>
</dbReference>
<accession>A0A367ISP2</accession>
<dbReference type="AlphaFoldDB" id="A0A367ISP2"/>
<feature type="non-terminal residue" evidence="14">
    <location>
        <position position="543"/>
    </location>
</feature>
<dbReference type="GO" id="GO:0006897">
    <property type="term" value="P:endocytosis"/>
    <property type="evidence" value="ECO:0007669"/>
    <property type="project" value="TreeGrafter"/>
</dbReference>
<dbReference type="PROSITE" id="PS50222">
    <property type="entry name" value="EF_HAND_2"/>
    <property type="match status" value="1"/>
</dbReference>
<evidence type="ECO:0000256" key="10">
    <source>
        <dbReference type="ARBA" id="ARBA00023212"/>
    </source>
</evidence>
<sequence length="543" mass="62129">DLSCISKSSFMTFPEFVTAMFLTSQKLIGQELPSVLPLSMSEEIKAAMNRIASTESIQQLSQQFNHTHIQPPLAQSPMMTGIAPQVAMGTTHLQNLQRMSPIVPQTTIHTGYMYNTPMHTPPMHTPPMQTNGLQHVDFSRQMMPNQNGAVDQFKPSMGTSHLDQSSWKISPQESQRYHEIFHAWEQSGFMSGEIAKDVLTQSRLAPETLMAIWNLADSENRGSLDVDEFCIAMHLIYRKLNGFDVPEVLPSELKRSSRGDQKRDRVRYDQHNDIDTAENLCRQIDQEKRLLDHMGVPRSKSSISTKFTVEELQEKIKKLHVEHIQLLEENPAAVRYDEDSRVLLNLMETQRKLQEEIQYICHHEIPVLASQLRGAAAELKEAKSRQDNRTPDYLDWIQPTGPDGSVTESDRVRAKARAMMAARKVGNFGVNSGYVLRRAEEEKQEANRIADTIERETEHSKINLLDMRSDLRYLEQMTAHLDDKKRFEVSRQDLPFELRRFIQELSPIDLPRASCSTTTFNKPSPVPNIAETRPRTAEDIKKE</sequence>
<dbReference type="EMBL" id="PJQM01005889">
    <property type="protein sequence ID" value="RCH80649.1"/>
    <property type="molecule type" value="Genomic_DNA"/>
</dbReference>
<keyword evidence="7" id="KW-0677">Repeat</keyword>
<dbReference type="GO" id="GO:0005768">
    <property type="term" value="C:endosome"/>
    <property type="evidence" value="ECO:0007669"/>
    <property type="project" value="UniProtKB-SubCell"/>
</dbReference>
<dbReference type="PANTHER" id="PTHR11216">
    <property type="entry name" value="EH DOMAIN"/>
    <property type="match status" value="1"/>
</dbReference>
<evidence type="ECO:0000259" key="12">
    <source>
        <dbReference type="PROSITE" id="PS50031"/>
    </source>
</evidence>
<evidence type="ECO:0000256" key="11">
    <source>
        <dbReference type="SAM" id="MobiDB-lite"/>
    </source>
</evidence>
<proteinExistence type="inferred from homology"/>
<dbReference type="InterPro" id="IPR002048">
    <property type="entry name" value="EF_hand_dom"/>
</dbReference>
<evidence type="ECO:0000313" key="14">
    <source>
        <dbReference type="EMBL" id="RCH80649.1"/>
    </source>
</evidence>
<dbReference type="PANTHER" id="PTHR11216:SF173">
    <property type="entry name" value="ACTIN CYTOSKELETON-REGULATORY COMPLEX PROTEIN PAN1"/>
    <property type="match status" value="1"/>
</dbReference>
<evidence type="ECO:0000256" key="4">
    <source>
        <dbReference type="ARBA" id="ARBA00009351"/>
    </source>
</evidence>
<dbReference type="Pfam" id="PF12763">
    <property type="entry name" value="EH"/>
    <property type="match status" value="1"/>
</dbReference>
<feature type="compositionally biased region" description="Basic and acidic residues" evidence="11">
    <location>
        <begin position="532"/>
        <end position="543"/>
    </location>
</feature>
<evidence type="ECO:0000256" key="1">
    <source>
        <dbReference type="ARBA" id="ARBA00004125"/>
    </source>
</evidence>
<keyword evidence="8" id="KW-0175">Coiled coil</keyword>
<evidence type="ECO:0000259" key="13">
    <source>
        <dbReference type="PROSITE" id="PS50222"/>
    </source>
</evidence>
<evidence type="ECO:0000256" key="7">
    <source>
        <dbReference type="ARBA" id="ARBA00022737"/>
    </source>
</evidence>
<dbReference type="Proteomes" id="UP000253551">
    <property type="component" value="Unassembled WGS sequence"/>
</dbReference>
<keyword evidence="10" id="KW-0206">Cytoskeleton</keyword>
<dbReference type="GO" id="GO:0005509">
    <property type="term" value="F:calcium ion binding"/>
    <property type="evidence" value="ECO:0007669"/>
    <property type="project" value="InterPro"/>
</dbReference>
<evidence type="ECO:0000256" key="5">
    <source>
        <dbReference type="ARBA" id="ARBA00022490"/>
    </source>
</evidence>
<dbReference type="CDD" id="cd00052">
    <property type="entry name" value="EH"/>
    <property type="match status" value="1"/>
</dbReference>
<feature type="non-terminal residue" evidence="14">
    <location>
        <position position="1"/>
    </location>
</feature>
<dbReference type="SUPFAM" id="SSF47473">
    <property type="entry name" value="EF-hand"/>
    <property type="match status" value="2"/>
</dbReference>
<feature type="domain" description="EH" evidence="12">
    <location>
        <begin position="173"/>
        <end position="260"/>
    </location>
</feature>
<comment type="similarity">
    <text evidence="4">Belongs to the PAN1 family.</text>
</comment>
<feature type="domain" description="EF-hand" evidence="13">
    <location>
        <begin position="204"/>
        <end position="239"/>
    </location>
</feature>
<protein>
    <submittedName>
        <fullName evidence="14">Actin organization and endocytosis protein</fullName>
    </submittedName>
</protein>
<dbReference type="SMART" id="SM00027">
    <property type="entry name" value="EH"/>
    <property type="match status" value="1"/>
</dbReference>
<keyword evidence="9" id="KW-0472">Membrane</keyword>
<reference evidence="14 15" key="1">
    <citation type="journal article" date="2018" name="G3 (Bethesda)">
        <title>Phylogenetic and Phylogenomic Definition of Rhizopus Species.</title>
        <authorList>
            <person name="Gryganskyi A.P."/>
            <person name="Golan J."/>
            <person name="Dolatabadi S."/>
            <person name="Mondo S."/>
            <person name="Robb S."/>
            <person name="Idnurm A."/>
            <person name="Muszewska A."/>
            <person name="Steczkiewicz K."/>
            <person name="Masonjones S."/>
            <person name="Liao H.L."/>
            <person name="Gajdeczka M.T."/>
            <person name="Anike F."/>
            <person name="Vuek A."/>
            <person name="Anishchenko I.M."/>
            <person name="Voigt K."/>
            <person name="de Hoog G.S."/>
            <person name="Smith M.E."/>
            <person name="Heitman J."/>
            <person name="Vilgalys R."/>
            <person name="Stajich J.E."/>
        </authorList>
    </citation>
    <scope>NUCLEOTIDE SEQUENCE [LARGE SCALE GENOMIC DNA]</scope>
    <source>
        <strain evidence="14 15">LSU 92-RS-03</strain>
    </source>
</reference>
<evidence type="ECO:0000256" key="3">
    <source>
        <dbReference type="ARBA" id="ARBA00004413"/>
    </source>
</evidence>
<evidence type="ECO:0000256" key="9">
    <source>
        <dbReference type="ARBA" id="ARBA00023136"/>
    </source>
</evidence>
<dbReference type="GO" id="GO:0005886">
    <property type="term" value="C:plasma membrane"/>
    <property type="evidence" value="ECO:0007669"/>
    <property type="project" value="TreeGrafter"/>
</dbReference>
<keyword evidence="5" id="KW-0963">Cytoplasm</keyword>
<comment type="caution">
    <text evidence="14">The sequence shown here is derived from an EMBL/GenBank/DDBJ whole genome shotgun (WGS) entry which is preliminary data.</text>
</comment>
<name>A0A367ISP2_RHIST</name>
<dbReference type="STRING" id="4846.A0A367ISP2"/>
<gene>
    <name evidence="14" type="primary">PAN1_2</name>
    <name evidence="14" type="ORF">CU098_003880</name>
</gene>
<evidence type="ECO:0000313" key="15">
    <source>
        <dbReference type="Proteomes" id="UP000253551"/>
    </source>
</evidence>
<feature type="region of interest" description="Disordered" evidence="11">
    <location>
        <begin position="516"/>
        <end position="543"/>
    </location>
</feature>
<dbReference type="PROSITE" id="PS50031">
    <property type="entry name" value="EH"/>
    <property type="match status" value="1"/>
</dbReference>
<dbReference type="InterPro" id="IPR000261">
    <property type="entry name" value="EH_dom"/>
</dbReference>
<dbReference type="OrthoDB" id="2015333at2759"/>
<comment type="subcellular location">
    <subcellularLocation>
        <location evidence="3">Cell membrane</location>
        <topology evidence="3">Peripheral membrane protein</topology>
        <orientation evidence="3">Cytoplasmic side</orientation>
    </subcellularLocation>
    <subcellularLocation>
        <location evidence="2">Cytoplasm</location>
        <location evidence="2">Cytoskeleton</location>
        <location evidence="2">Actin patch</location>
    </subcellularLocation>
    <subcellularLocation>
        <location evidence="1">Endosome membrane</location>
        <topology evidence="1">Peripheral membrane protein</topology>
        <orientation evidence="1">Cytoplasmic side</orientation>
    </subcellularLocation>
</comment>